<comment type="cofactor">
    <cofactor evidence="5">
        <name>Mg(2+)</name>
        <dbReference type="ChEBI" id="CHEBI:18420"/>
    </cofactor>
</comment>
<protein>
    <recommendedName>
        <fullName evidence="2">Putative 4-hydroxy-4-methyl-2-oxoglutarate aldolase</fullName>
    </recommendedName>
    <alternativeName>
        <fullName evidence="3">Regulator of ribonuclease activity homolog</fullName>
    </alternativeName>
    <alternativeName>
        <fullName evidence="4">RraA-like protein</fullName>
    </alternativeName>
</protein>
<dbReference type="SUPFAM" id="SSF89562">
    <property type="entry name" value="RraA-like"/>
    <property type="match status" value="1"/>
</dbReference>
<evidence type="ECO:0000256" key="1">
    <source>
        <dbReference type="ARBA" id="ARBA00001968"/>
    </source>
</evidence>
<dbReference type="AlphaFoldDB" id="I4Z4D0"/>
<feature type="binding site" evidence="5">
    <location>
        <begin position="93"/>
        <end position="96"/>
    </location>
    <ligand>
        <name>substrate</name>
    </ligand>
</feature>
<accession>I4Z4D0</accession>
<evidence type="ECO:0000256" key="2">
    <source>
        <dbReference type="ARBA" id="ARBA00016549"/>
    </source>
</evidence>
<organism evidence="6 7">
    <name type="scientific">Microvirga lotononidis</name>
    <dbReference type="NCBI Taxonomy" id="864069"/>
    <lineage>
        <taxon>Bacteria</taxon>
        <taxon>Pseudomonadati</taxon>
        <taxon>Pseudomonadota</taxon>
        <taxon>Alphaproteobacteria</taxon>
        <taxon>Hyphomicrobiales</taxon>
        <taxon>Methylobacteriaceae</taxon>
        <taxon>Microvirga</taxon>
    </lineage>
</organism>
<evidence type="ECO:0000256" key="5">
    <source>
        <dbReference type="PIRSR" id="PIRSR605493-1"/>
    </source>
</evidence>
<dbReference type="Gene3D" id="3.50.30.40">
    <property type="entry name" value="Ribonuclease E inhibitor RraA/RraA-like"/>
    <property type="match status" value="1"/>
</dbReference>
<dbReference type="Proteomes" id="UP000003947">
    <property type="component" value="Unassembled WGS sequence"/>
</dbReference>
<dbReference type="InterPro" id="IPR005493">
    <property type="entry name" value="RraA/RraA-like"/>
</dbReference>
<keyword evidence="6" id="KW-0808">Transferase</keyword>
<evidence type="ECO:0000313" key="6">
    <source>
        <dbReference type="EMBL" id="EIM31072.1"/>
    </source>
</evidence>
<name>I4Z4D0_9HYPH</name>
<dbReference type="InterPro" id="IPR036704">
    <property type="entry name" value="RraA/RraA-like_sf"/>
</dbReference>
<sequence length="215" mass="23038">MIEHPRNPATDDAELFARLAHVQPATLGHHVSGGALSPQIRALVPVRRMVGRALTVRQPLPDSTPVFRALEALRRGDILVIDRQGDHHIACVGEMVALAAHHAGAAGVVVDGVVTDIEELREIGMPIYARGTNVITARVMNQPGGELFGSVTIGGSVISSGDILFGDANGILRLDGHNPNLDKLVARAMADEHREIGWRVKLAERHSLGELNRAL</sequence>
<dbReference type="EMBL" id="JH660633">
    <property type="protein sequence ID" value="EIM31072.1"/>
    <property type="molecule type" value="Genomic_DNA"/>
</dbReference>
<keyword evidence="7" id="KW-1185">Reference proteome</keyword>
<dbReference type="PANTHER" id="PTHR33254:SF4">
    <property type="entry name" value="4-HYDROXY-4-METHYL-2-OXOGLUTARATE ALDOLASE 3-RELATED"/>
    <property type="match status" value="1"/>
</dbReference>
<comment type="cofactor">
    <cofactor evidence="1">
        <name>a divalent metal cation</name>
        <dbReference type="ChEBI" id="CHEBI:60240"/>
    </cofactor>
</comment>
<feature type="binding site" evidence="5">
    <location>
        <position position="116"/>
    </location>
    <ligand>
        <name>Mg(2+)</name>
        <dbReference type="ChEBI" id="CHEBI:18420"/>
    </ligand>
</feature>
<dbReference type="eggNOG" id="COG0684">
    <property type="taxonomic scope" value="Bacteria"/>
</dbReference>
<evidence type="ECO:0000256" key="4">
    <source>
        <dbReference type="ARBA" id="ARBA00030169"/>
    </source>
</evidence>
<keyword evidence="6" id="KW-0489">Methyltransferase</keyword>
<dbReference type="STRING" id="864069.MicloDRAFT_00000590"/>
<dbReference type="RefSeq" id="WP_009488415.1">
    <property type="nucleotide sequence ID" value="NZ_CP141049.1"/>
</dbReference>
<evidence type="ECO:0000313" key="7">
    <source>
        <dbReference type="Proteomes" id="UP000003947"/>
    </source>
</evidence>
<keyword evidence="5" id="KW-0479">Metal-binding</keyword>
<dbReference type="GO" id="GO:0008168">
    <property type="term" value="F:methyltransferase activity"/>
    <property type="evidence" value="ECO:0007669"/>
    <property type="project" value="UniProtKB-KW"/>
</dbReference>
<proteinExistence type="predicted"/>
<dbReference type="OrthoDB" id="9812532at2"/>
<dbReference type="PATRIC" id="fig|864069.3.peg.64"/>
<dbReference type="HOGENOM" id="CLU_072626_3_1_5"/>
<dbReference type="Pfam" id="PF03737">
    <property type="entry name" value="RraA-like"/>
    <property type="match status" value="1"/>
</dbReference>
<keyword evidence="5" id="KW-0460">Magnesium</keyword>
<dbReference type="GO" id="GO:0032259">
    <property type="term" value="P:methylation"/>
    <property type="evidence" value="ECO:0007669"/>
    <property type="project" value="UniProtKB-KW"/>
</dbReference>
<dbReference type="PANTHER" id="PTHR33254">
    <property type="entry name" value="4-HYDROXY-4-METHYL-2-OXOGLUTARATE ALDOLASE 3-RELATED"/>
    <property type="match status" value="1"/>
</dbReference>
<dbReference type="GO" id="GO:0046872">
    <property type="term" value="F:metal ion binding"/>
    <property type="evidence" value="ECO:0007669"/>
    <property type="project" value="UniProtKB-KW"/>
</dbReference>
<reference evidence="6 7" key="1">
    <citation type="submission" date="2012-02" db="EMBL/GenBank/DDBJ databases">
        <title>Improved High-Quality Draft sequence of Microvirga sp. WSM3557.</title>
        <authorList>
            <consortium name="US DOE Joint Genome Institute"/>
            <person name="Lucas S."/>
            <person name="Han J."/>
            <person name="Lapidus A."/>
            <person name="Cheng J.-F."/>
            <person name="Goodwin L."/>
            <person name="Pitluck S."/>
            <person name="Peters L."/>
            <person name="Zhang X."/>
            <person name="Detter J.C."/>
            <person name="Han C."/>
            <person name="Tapia R."/>
            <person name="Land M."/>
            <person name="Hauser L."/>
            <person name="Kyrpides N."/>
            <person name="Ivanova N."/>
            <person name="Pagani I."/>
            <person name="Brau L."/>
            <person name="Yates R."/>
            <person name="O'Hara G."/>
            <person name="Rui T."/>
            <person name="Howieson J."/>
            <person name="Reeve W."/>
            <person name="Woyke T."/>
        </authorList>
    </citation>
    <scope>NUCLEOTIDE SEQUENCE [LARGE SCALE GENOMIC DNA]</scope>
    <source>
        <strain evidence="6 7">WSM3557</strain>
    </source>
</reference>
<gene>
    <name evidence="6" type="ORF">MicloDRAFT_00000590</name>
</gene>
<dbReference type="CDD" id="cd16841">
    <property type="entry name" value="RraA_family"/>
    <property type="match status" value="1"/>
</dbReference>
<evidence type="ECO:0000256" key="3">
    <source>
        <dbReference type="ARBA" id="ARBA00029596"/>
    </source>
</evidence>